<evidence type="ECO:0000313" key="6">
    <source>
        <dbReference type="EMBL" id="MBI5168856.1"/>
    </source>
</evidence>
<evidence type="ECO:0000256" key="4">
    <source>
        <dbReference type="ARBA" id="ARBA00023136"/>
    </source>
</evidence>
<dbReference type="AlphaFoldDB" id="A0A933SAA0"/>
<name>A0A933SAA0_UNCEI</name>
<comment type="caution">
    <text evidence="6">The sequence shown here is derived from an EMBL/GenBank/DDBJ whole genome shotgun (WGS) entry which is preliminary data.</text>
</comment>
<evidence type="ECO:0000256" key="5">
    <source>
        <dbReference type="SAM" id="Phobius"/>
    </source>
</evidence>
<dbReference type="GO" id="GO:0009403">
    <property type="term" value="P:toxin biosynthetic process"/>
    <property type="evidence" value="ECO:0007669"/>
    <property type="project" value="InterPro"/>
</dbReference>
<feature type="transmembrane region" description="Helical" evidence="5">
    <location>
        <begin position="6"/>
        <end position="21"/>
    </location>
</feature>
<feature type="transmembrane region" description="Helical" evidence="5">
    <location>
        <begin position="104"/>
        <end position="124"/>
    </location>
</feature>
<reference evidence="6" key="1">
    <citation type="submission" date="2020-07" db="EMBL/GenBank/DDBJ databases">
        <title>Huge and variable diversity of episymbiotic CPR bacteria and DPANN archaea in groundwater ecosystems.</title>
        <authorList>
            <person name="He C.Y."/>
            <person name="Keren R."/>
            <person name="Whittaker M."/>
            <person name="Farag I.F."/>
            <person name="Doudna J."/>
            <person name="Cate J.H.D."/>
            <person name="Banfield J.F."/>
        </authorList>
    </citation>
    <scope>NUCLEOTIDE SEQUENCE</scope>
    <source>
        <strain evidence="6">NC_groundwater_1813_Pr3_B-0.1um_71_17</strain>
    </source>
</reference>
<evidence type="ECO:0000313" key="7">
    <source>
        <dbReference type="Proteomes" id="UP000696931"/>
    </source>
</evidence>
<dbReference type="Pfam" id="PF02674">
    <property type="entry name" value="Colicin_V"/>
    <property type="match status" value="1"/>
</dbReference>
<comment type="subcellular location">
    <subcellularLocation>
        <location evidence="1">Membrane</location>
        <topology evidence="1">Multi-pass membrane protein</topology>
    </subcellularLocation>
</comment>
<feature type="transmembrane region" description="Helical" evidence="5">
    <location>
        <begin position="28"/>
        <end position="48"/>
    </location>
</feature>
<organism evidence="6 7">
    <name type="scientific">Eiseniibacteriota bacterium</name>
    <dbReference type="NCBI Taxonomy" id="2212470"/>
    <lineage>
        <taxon>Bacteria</taxon>
        <taxon>Candidatus Eiseniibacteriota</taxon>
    </lineage>
</organism>
<evidence type="ECO:0000256" key="2">
    <source>
        <dbReference type="ARBA" id="ARBA00022692"/>
    </source>
</evidence>
<accession>A0A933SAA0</accession>
<dbReference type="EMBL" id="JACRIW010000038">
    <property type="protein sequence ID" value="MBI5168856.1"/>
    <property type="molecule type" value="Genomic_DNA"/>
</dbReference>
<gene>
    <name evidence="6" type="ORF">HZA61_05170</name>
</gene>
<evidence type="ECO:0000256" key="3">
    <source>
        <dbReference type="ARBA" id="ARBA00022989"/>
    </source>
</evidence>
<dbReference type="GO" id="GO:0016020">
    <property type="term" value="C:membrane"/>
    <property type="evidence" value="ECO:0007669"/>
    <property type="project" value="UniProtKB-SubCell"/>
</dbReference>
<dbReference type="Proteomes" id="UP000696931">
    <property type="component" value="Unassembled WGS sequence"/>
</dbReference>
<proteinExistence type="predicted"/>
<keyword evidence="3 5" id="KW-1133">Transmembrane helix</keyword>
<keyword evidence="2 5" id="KW-0812">Transmembrane</keyword>
<dbReference type="InterPro" id="IPR003825">
    <property type="entry name" value="Colicin-V_CvpA"/>
</dbReference>
<protein>
    <submittedName>
        <fullName evidence="6">CvpA family protein</fullName>
    </submittedName>
</protein>
<sequence>MTGLDWIALVLMLVFVIRGILRGTIAQVFAFIGMLAGLAVTVAVAAWVGSHWREARPGPVYFLLRWLVAILAGMAISALFHWWGELVAKAAHDGPFGWLDRLGGGFIGFSIAVLLSSLLVLSAVQAPLLSFARNDAKRGVVARPLLRAGERATAWRALPVPGTRWLHQQYVSALQHLGR</sequence>
<keyword evidence="4 5" id="KW-0472">Membrane</keyword>
<feature type="transmembrane region" description="Helical" evidence="5">
    <location>
        <begin position="60"/>
        <end position="83"/>
    </location>
</feature>
<evidence type="ECO:0000256" key="1">
    <source>
        <dbReference type="ARBA" id="ARBA00004141"/>
    </source>
</evidence>